<name>A0ABY4K4N7_9FLAO</name>
<proteinExistence type="predicted"/>
<feature type="compositionally biased region" description="Low complexity" evidence="1">
    <location>
        <begin position="135"/>
        <end position="154"/>
    </location>
</feature>
<evidence type="ECO:0000313" key="2">
    <source>
        <dbReference type="EMBL" id="UPQ75180.1"/>
    </source>
</evidence>
<evidence type="ECO:0000313" key="3">
    <source>
        <dbReference type="Proteomes" id="UP000830552"/>
    </source>
</evidence>
<dbReference type="EMBL" id="CP096203">
    <property type="protein sequence ID" value="UPQ75180.1"/>
    <property type="molecule type" value="Genomic_DNA"/>
</dbReference>
<gene>
    <name evidence="2" type="ORF">M0D58_14155</name>
</gene>
<dbReference type="Proteomes" id="UP000830552">
    <property type="component" value="Chromosome"/>
</dbReference>
<evidence type="ECO:0000256" key="1">
    <source>
        <dbReference type="SAM" id="MobiDB-lite"/>
    </source>
</evidence>
<protein>
    <submittedName>
        <fullName evidence="2">Uncharacterized protein</fullName>
    </submittedName>
</protein>
<dbReference type="RefSeq" id="WP_248390724.1">
    <property type="nucleotide sequence ID" value="NZ_CP096203.1"/>
</dbReference>
<sequence length="252" mass="27864">MKKISLVIFTAYSMFAFGQNVSDYKYISVPQQFRTFKEDFGLVDMLKKTLKSKNYTVIPYDKLQWPGEAQANPCSVLMADVVNDSSLFRNRVLLQFKDCNDKVISSAKGSSTIKEFKEGFQDALEQIFVSVSPSGPSAQAAPATTTTNTTSSVTETRETEISGSASSDNNAVKFSNGKVDVMKVQLDNNQFILVNSNSSSPYATFKTTTKADVFRVKLQNGEATLGYYENGNIVIEMPKANGEYGKEIFVKK</sequence>
<feature type="region of interest" description="Disordered" evidence="1">
    <location>
        <begin position="135"/>
        <end position="168"/>
    </location>
</feature>
<organism evidence="2 3">
    <name type="scientific">Chryseobacterium nepalense</name>
    <dbReference type="NCBI Taxonomy" id="1854498"/>
    <lineage>
        <taxon>Bacteria</taxon>
        <taxon>Pseudomonadati</taxon>
        <taxon>Bacteroidota</taxon>
        <taxon>Flavobacteriia</taxon>
        <taxon>Flavobacteriales</taxon>
        <taxon>Weeksellaceae</taxon>
        <taxon>Chryseobacterium group</taxon>
        <taxon>Chryseobacterium</taxon>
    </lineage>
</organism>
<accession>A0ABY4K4N7</accession>
<reference evidence="2" key="1">
    <citation type="submission" date="2022-04" db="EMBL/GenBank/DDBJ databases">
        <title>Evolutionary, genomic, and biogeographic characterization of Chryseobacterium nepalense represented by a plastic-degrading bacterium AC3.</title>
        <authorList>
            <person name="Yin Z."/>
            <person name="Liu X."/>
            <person name="Wang D."/>
            <person name="Xie Z."/>
        </authorList>
    </citation>
    <scope>NUCLEOTIDE SEQUENCE</scope>
    <source>
        <strain evidence="2">AC3</strain>
    </source>
</reference>
<keyword evidence="3" id="KW-1185">Reference proteome</keyword>